<gene>
    <name evidence="1" type="ordered locus">Isop_3365</name>
</gene>
<organism evidence="1 2">
    <name type="scientific">Isosphaera pallida (strain ATCC 43644 / DSM 9630 / IS1B)</name>
    <dbReference type="NCBI Taxonomy" id="575540"/>
    <lineage>
        <taxon>Bacteria</taxon>
        <taxon>Pseudomonadati</taxon>
        <taxon>Planctomycetota</taxon>
        <taxon>Planctomycetia</taxon>
        <taxon>Isosphaerales</taxon>
        <taxon>Isosphaeraceae</taxon>
        <taxon>Isosphaera</taxon>
    </lineage>
</organism>
<dbReference type="STRING" id="575540.Isop_3365"/>
<reference evidence="1 2" key="2">
    <citation type="journal article" date="2011" name="Stand. Genomic Sci.">
        <title>Complete genome sequence of Isosphaera pallida type strain (IS1B).</title>
        <authorList>
            <consortium name="US DOE Joint Genome Institute (JGI-PGF)"/>
            <person name="Goker M."/>
            <person name="Cleland D."/>
            <person name="Saunders E."/>
            <person name="Lapidus A."/>
            <person name="Nolan M."/>
            <person name="Lucas S."/>
            <person name="Hammon N."/>
            <person name="Deshpande S."/>
            <person name="Cheng J.F."/>
            <person name="Tapia R."/>
            <person name="Han C."/>
            <person name="Goodwin L."/>
            <person name="Pitluck S."/>
            <person name="Liolios K."/>
            <person name="Pagani I."/>
            <person name="Ivanova N."/>
            <person name="Mavromatis K."/>
            <person name="Pati A."/>
            <person name="Chen A."/>
            <person name="Palaniappan K."/>
            <person name="Land M."/>
            <person name="Hauser L."/>
            <person name="Chang Y.J."/>
            <person name="Jeffries C.D."/>
            <person name="Detter J.C."/>
            <person name="Beck B."/>
            <person name="Woyke T."/>
            <person name="Bristow J."/>
            <person name="Eisen J.A."/>
            <person name="Markowitz V."/>
            <person name="Hugenholtz P."/>
            <person name="Kyrpides N.C."/>
            <person name="Klenk H.P."/>
        </authorList>
    </citation>
    <scope>NUCLEOTIDE SEQUENCE [LARGE SCALE GENOMIC DNA]</scope>
    <source>
        <strain evidence="2">ATCC 43644 / DSM 9630 / IS1B</strain>
    </source>
</reference>
<dbReference type="Pfam" id="PF14236">
    <property type="entry name" value="DruA"/>
    <property type="match status" value="1"/>
</dbReference>
<evidence type="ECO:0000313" key="1">
    <source>
        <dbReference type="EMBL" id="ADV63926.1"/>
    </source>
</evidence>
<reference key="1">
    <citation type="submission" date="2010-11" db="EMBL/GenBank/DDBJ databases">
        <title>The complete sequence of chromosome of Isophaera pallida ATCC 43644.</title>
        <authorList>
            <consortium name="US DOE Joint Genome Institute (JGI-PGF)"/>
            <person name="Lucas S."/>
            <person name="Copeland A."/>
            <person name="Lapidus A."/>
            <person name="Bruce D."/>
            <person name="Goodwin L."/>
            <person name="Pitluck S."/>
            <person name="Kyrpides N."/>
            <person name="Mavromatis K."/>
            <person name="Pagani I."/>
            <person name="Ivanova N."/>
            <person name="Saunders E."/>
            <person name="Brettin T."/>
            <person name="Detter J.C."/>
            <person name="Han C."/>
            <person name="Tapia R."/>
            <person name="Land M."/>
            <person name="Hauser L."/>
            <person name="Markowitz V."/>
            <person name="Cheng J.-F."/>
            <person name="Hugenholtz P."/>
            <person name="Woyke T."/>
            <person name="Wu D."/>
            <person name="Eisen J.A."/>
        </authorList>
    </citation>
    <scope>NUCLEOTIDE SEQUENCE</scope>
    <source>
        <strain>ATCC 43644</strain>
    </source>
</reference>
<protein>
    <recommendedName>
        <fullName evidence="3">DUF4338 domain-containing protein</fullName>
    </recommendedName>
</protein>
<dbReference type="EMBL" id="CP002353">
    <property type="protein sequence ID" value="ADV63926.1"/>
    <property type="molecule type" value="Genomic_DNA"/>
</dbReference>
<dbReference type="HOGENOM" id="CLU_041281_0_0_0"/>
<dbReference type="InParanoid" id="E8R624"/>
<dbReference type="KEGG" id="ipa:Isop_3365"/>
<sequence>MRAPWHAWESAYGQTGGHSMATPSSEERAQLRELIENSLRRQGFCIRNGQIHLSENPSKDKMRRLHRLSVQHRIEKAQLRLGRHEDRLLQRIASGSEIDPAKVAPRLVEVLPDSEDELLFRYASLHWSIPTSSGYGRRLRFLVEDAHNGKLIGLFGLCDPVFSVGARDKWIGWNLDARKTRLRNVMEAFILGSVPPYSMLLGGKLVAMLCGSDEVRDAFRRKYSHGESWIRGHSADGRLAMIATTSALGRSSIYNRLRFADRLMMFSVGFTSGWGEFQFTNGAYSQLRDYAEKYCDKTAKHKSWGVGFRNRREVVRRVLAHVGLSGNLMNHGIRRELFVMPLAENAREFLRGEHQQLMGFHQPADELAAFFLRRWLVPRAERCPEFAGYSSESFRLWRK</sequence>
<dbReference type="AlphaFoldDB" id="E8R624"/>
<dbReference type="InterPro" id="IPR025639">
    <property type="entry name" value="DruA"/>
</dbReference>
<name>E8R624_ISOPI</name>
<evidence type="ECO:0008006" key="3">
    <source>
        <dbReference type="Google" id="ProtNLM"/>
    </source>
</evidence>
<evidence type="ECO:0000313" key="2">
    <source>
        <dbReference type="Proteomes" id="UP000008631"/>
    </source>
</evidence>
<keyword evidence="2" id="KW-1185">Reference proteome</keyword>
<proteinExistence type="predicted"/>
<dbReference type="eggNOG" id="ENOG502Z9IK">
    <property type="taxonomic scope" value="Bacteria"/>
</dbReference>
<accession>E8R624</accession>
<dbReference type="Proteomes" id="UP000008631">
    <property type="component" value="Chromosome"/>
</dbReference>